<organism evidence="2 3">
    <name type="scientific">Agitococcus lubricus</name>
    <dbReference type="NCBI Taxonomy" id="1077255"/>
    <lineage>
        <taxon>Bacteria</taxon>
        <taxon>Pseudomonadati</taxon>
        <taxon>Pseudomonadota</taxon>
        <taxon>Gammaproteobacteria</taxon>
        <taxon>Moraxellales</taxon>
        <taxon>Moraxellaceae</taxon>
        <taxon>Agitococcus</taxon>
    </lineage>
</organism>
<comment type="similarity">
    <text evidence="1">Belongs to the UPF0111 family.</text>
</comment>
<reference evidence="2 3" key="1">
    <citation type="submission" date="2018-04" db="EMBL/GenBank/DDBJ databases">
        <title>Genomic Encyclopedia of Archaeal and Bacterial Type Strains, Phase II (KMG-II): from individual species to whole genera.</title>
        <authorList>
            <person name="Goeker M."/>
        </authorList>
    </citation>
    <scope>NUCLEOTIDE SEQUENCE [LARGE SCALE GENOMIC DNA]</scope>
    <source>
        <strain evidence="2 3">DSM 5822</strain>
    </source>
</reference>
<evidence type="ECO:0000313" key="3">
    <source>
        <dbReference type="Proteomes" id="UP000244223"/>
    </source>
</evidence>
<dbReference type="SUPFAM" id="SSF109755">
    <property type="entry name" value="PhoU-like"/>
    <property type="match status" value="1"/>
</dbReference>
<evidence type="ECO:0000313" key="2">
    <source>
        <dbReference type="EMBL" id="PTQ88411.1"/>
    </source>
</evidence>
<dbReference type="EMBL" id="QAON01000012">
    <property type="protein sequence ID" value="PTQ88411.1"/>
    <property type="molecule type" value="Genomic_DNA"/>
</dbReference>
<dbReference type="InterPro" id="IPR038078">
    <property type="entry name" value="PhoU-like_sf"/>
</dbReference>
<dbReference type="OrthoDB" id="9797568at2"/>
<comment type="caution">
    <text evidence="2">The sequence shown here is derived from an EMBL/GenBank/DDBJ whole genome shotgun (WGS) entry which is preliminary data.</text>
</comment>
<proteinExistence type="inferred from homology"/>
<dbReference type="Gene3D" id="1.20.58.220">
    <property type="entry name" value="Phosphate transport system protein phou homolog 2, domain 2"/>
    <property type="match status" value="1"/>
</dbReference>
<dbReference type="InterPro" id="IPR018445">
    <property type="entry name" value="Put_Phosphate_transp_reg"/>
</dbReference>
<name>A0A2T5IWT8_9GAMM</name>
<accession>A0A2T5IWT8</accession>
<dbReference type="Proteomes" id="UP000244223">
    <property type="component" value="Unassembled WGS sequence"/>
</dbReference>
<gene>
    <name evidence="2" type="ORF">C8N29_11256</name>
</gene>
<dbReference type="Pfam" id="PF01865">
    <property type="entry name" value="PhoU_div"/>
    <property type="match status" value="1"/>
</dbReference>
<dbReference type="InterPro" id="IPR052912">
    <property type="entry name" value="UPF0111_domain"/>
</dbReference>
<evidence type="ECO:0008006" key="4">
    <source>
        <dbReference type="Google" id="ProtNLM"/>
    </source>
</evidence>
<keyword evidence="3" id="KW-1185">Reference proteome</keyword>
<dbReference type="RefSeq" id="WP_107866291.1">
    <property type="nucleotide sequence ID" value="NZ_QAON01000012.1"/>
</dbReference>
<sequence>MFARFMPKEVKFFDLFNAQAHEIKLGAEALVAMLSALNHSEAQADIFAKEIDTIEDRADKINYQTVALLHSTFITPLDRDEIHQLTTQLDNVLDMIQNAARTMRVYNVRTATPEAIEFGRIIQLAAAKVAEGVALLSNMDNATAILAVCRDIDRLENEADEVLRTAMSKLFREEDNVKELIKLKGIYERLESVTDYCDNVGNLLQAIVLENS</sequence>
<dbReference type="PANTHER" id="PTHR37298:SF1">
    <property type="entry name" value="UPF0111 PROTEIN YKAA"/>
    <property type="match status" value="1"/>
</dbReference>
<protein>
    <recommendedName>
        <fullName evidence="4">Phosphate transport regulator</fullName>
    </recommendedName>
</protein>
<evidence type="ECO:0000256" key="1">
    <source>
        <dbReference type="ARBA" id="ARBA00008591"/>
    </source>
</evidence>
<dbReference type="AlphaFoldDB" id="A0A2T5IWT8"/>
<dbReference type="PANTHER" id="PTHR37298">
    <property type="entry name" value="UPF0111 PROTEIN YKAA"/>
    <property type="match status" value="1"/>
</dbReference>